<protein>
    <recommendedName>
        <fullName evidence="3">Secreted protein</fullName>
    </recommendedName>
</protein>
<organism evidence="1 2">
    <name type="scientific">Ilyodon furcidens</name>
    <name type="common">goldbreast splitfin</name>
    <dbReference type="NCBI Taxonomy" id="33524"/>
    <lineage>
        <taxon>Eukaryota</taxon>
        <taxon>Metazoa</taxon>
        <taxon>Chordata</taxon>
        <taxon>Craniata</taxon>
        <taxon>Vertebrata</taxon>
        <taxon>Euteleostomi</taxon>
        <taxon>Actinopterygii</taxon>
        <taxon>Neopterygii</taxon>
        <taxon>Teleostei</taxon>
        <taxon>Neoteleostei</taxon>
        <taxon>Acanthomorphata</taxon>
        <taxon>Ovalentaria</taxon>
        <taxon>Atherinomorphae</taxon>
        <taxon>Cyprinodontiformes</taxon>
        <taxon>Goodeidae</taxon>
        <taxon>Ilyodon</taxon>
    </lineage>
</organism>
<sequence>MDPCQVLRVVEALLLSIVKLQAQQHMMLLFLCYRMREWEGINIPPILPVKAEMRHVDIGHTRPVSSVCPNQNEMIGTTVYIHAIRIVGWHKPPLSFRIKFHFY</sequence>
<reference evidence="1 2" key="1">
    <citation type="submission" date="2021-06" db="EMBL/GenBank/DDBJ databases">
        <authorList>
            <person name="Palmer J.M."/>
        </authorList>
    </citation>
    <scope>NUCLEOTIDE SEQUENCE [LARGE SCALE GENOMIC DNA]</scope>
    <source>
        <strain evidence="2">if_2019</strain>
        <tissue evidence="1">Muscle</tissue>
    </source>
</reference>
<evidence type="ECO:0000313" key="2">
    <source>
        <dbReference type="Proteomes" id="UP001482620"/>
    </source>
</evidence>
<proteinExistence type="predicted"/>
<evidence type="ECO:0008006" key="3">
    <source>
        <dbReference type="Google" id="ProtNLM"/>
    </source>
</evidence>
<dbReference type="Proteomes" id="UP001482620">
    <property type="component" value="Unassembled WGS sequence"/>
</dbReference>
<name>A0ABV0TSU1_9TELE</name>
<comment type="caution">
    <text evidence="1">The sequence shown here is derived from an EMBL/GenBank/DDBJ whole genome shotgun (WGS) entry which is preliminary data.</text>
</comment>
<accession>A0ABV0TSU1</accession>
<evidence type="ECO:0000313" key="1">
    <source>
        <dbReference type="EMBL" id="MEQ2235876.1"/>
    </source>
</evidence>
<gene>
    <name evidence="1" type="ORF">ILYODFUR_006707</name>
</gene>
<keyword evidence="2" id="KW-1185">Reference proteome</keyword>
<dbReference type="EMBL" id="JAHRIQ010046758">
    <property type="protein sequence ID" value="MEQ2235876.1"/>
    <property type="molecule type" value="Genomic_DNA"/>
</dbReference>